<accession>A0ABT1WEL1</accession>
<comment type="caution">
    <text evidence="1">The sequence shown here is derived from an EMBL/GenBank/DDBJ whole genome shotgun (WGS) entry which is preliminary data.</text>
</comment>
<evidence type="ECO:0000313" key="2">
    <source>
        <dbReference type="Proteomes" id="UP001204142"/>
    </source>
</evidence>
<name>A0ABT1WEL1_9BURK</name>
<dbReference type="RefSeq" id="WP_256762849.1">
    <property type="nucleotide sequence ID" value="NZ_JANIGO010000001.1"/>
</dbReference>
<gene>
    <name evidence="1" type="ORF">NQT62_01840</name>
</gene>
<reference evidence="1 2" key="1">
    <citation type="submission" date="2022-07" db="EMBL/GenBank/DDBJ databases">
        <authorList>
            <person name="Xamxidin M."/>
            <person name="Wu M."/>
        </authorList>
    </citation>
    <scope>NUCLEOTIDE SEQUENCE [LARGE SCALE GENOMIC DNA]</scope>
    <source>
        <strain evidence="1 2">NBRC 111650</strain>
    </source>
</reference>
<evidence type="ECO:0000313" key="1">
    <source>
        <dbReference type="EMBL" id="MCQ8895177.1"/>
    </source>
</evidence>
<dbReference type="InterPro" id="IPR021332">
    <property type="entry name" value="DUF2944"/>
</dbReference>
<protein>
    <submittedName>
        <fullName evidence="1">DUF2946 family protein</fullName>
    </submittedName>
</protein>
<proteinExistence type="predicted"/>
<keyword evidence="2" id="KW-1185">Reference proteome</keyword>
<dbReference type="EMBL" id="JANIGO010000001">
    <property type="protein sequence ID" value="MCQ8895177.1"/>
    <property type="molecule type" value="Genomic_DNA"/>
</dbReference>
<dbReference type="Proteomes" id="UP001204142">
    <property type="component" value="Unassembled WGS sequence"/>
</dbReference>
<organism evidence="1 2">
    <name type="scientific">Limnobacter humi</name>
    <dbReference type="NCBI Taxonomy" id="1778671"/>
    <lineage>
        <taxon>Bacteria</taxon>
        <taxon>Pseudomonadati</taxon>
        <taxon>Pseudomonadota</taxon>
        <taxon>Betaproteobacteria</taxon>
        <taxon>Burkholderiales</taxon>
        <taxon>Burkholderiaceae</taxon>
        <taxon>Limnobacter</taxon>
    </lineage>
</organism>
<dbReference type="Pfam" id="PF11161">
    <property type="entry name" value="DUF2944"/>
    <property type="match status" value="1"/>
</dbReference>
<sequence length="210" mass="23060">MDDLVEKALARWPNVPAIAGWLKLTTQGNWMLTGPVPAGLSITNQRILNFIARNYGCEADGRYFFQNGPQKAYVTLEYTPWIWRIYPLDGGALMLASHTGLVLWPIALWADEVGRLLIQTSQGIGLVHSADTARLADGLQDLGEGTSATMAHTAHWAVPVGDPDTVVSTNIRLRALKGETPGERRLCLPVQTCESSQVARQFHFEPNPTV</sequence>